<dbReference type="RefSeq" id="WP_014681352.1">
    <property type="nucleotide sequence ID" value="NC_017770.1"/>
</dbReference>
<dbReference type="KEGG" id="scn:Solca_3113"/>
<feature type="chain" id="PRO_5003613967" description="Heavy metal binding domain-containing protein" evidence="1">
    <location>
        <begin position="20"/>
        <end position="102"/>
    </location>
</feature>
<feature type="domain" description="Heavy metal binding" evidence="2">
    <location>
        <begin position="63"/>
        <end position="88"/>
    </location>
</feature>
<dbReference type="EMBL" id="CP003349">
    <property type="protein sequence ID" value="AFD08126.1"/>
    <property type="molecule type" value="Genomic_DNA"/>
</dbReference>
<evidence type="ECO:0000256" key="1">
    <source>
        <dbReference type="SAM" id="SignalP"/>
    </source>
</evidence>
<dbReference type="GO" id="GO:0046872">
    <property type="term" value="F:metal ion binding"/>
    <property type="evidence" value="ECO:0007669"/>
    <property type="project" value="InterPro"/>
</dbReference>
<accession>H8KWK8</accession>
<dbReference type="STRING" id="929556.Solca_3113"/>
<gene>
    <name evidence="3" type="ordered locus">Solca_3113</name>
</gene>
<name>H8KWK8_SOLCM</name>
<sequence>MKKLIVLTVLLFIGAAAYAQDTIKNKQTMKWSPMYICPKCDHTSSTPGKCPGDNMTMVKEGMYYCKMDDGQTSETEGKCPKCGMDMVKMERPKEKMKDKPKY</sequence>
<evidence type="ECO:0000313" key="3">
    <source>
        <dbReference type="EMBL" id="AFD08126.1"/>
    </source>
</evidence>
<keyword evidence="4" id="KW-1185">Reference proteome</keyword>
<reference evidence="3" key="1">
    <citation type="submission" date="2012-02" db="EMBL/GenBank/DDBJ databases">
        <title>The complete genome of Solitalea canadensis DSM 3403.</title>
        <authorList>
            <consortium name="US DOE Joint Genome Institute (JGI-PGF)"/>
            <person name="Lucas S."/>
            <person name="Copeland A."/>
            <person name="Lapidus A."/>
            <person name="Glavina del Rio T."/>
            <person name="Dalin E."/>
            <person name="Tice H."/>
            <person name="Bruce D."/>
            <person name="Goodwin L."/>
            <person name="Pitluck S."/>
            <person name="Peters L."/>
            <person name="Ovchinnikova G."/>
            <person name="Lu M."/>
            <person name="Kyrpides N."/>
            <person name="Mavromatis K."/>
            <person name="Ivanova N."/>
            <person name="Brettin T."/>
            <person name="Detter J.C."/>
            <person name="Han C."/>
            <person name="Larimer F."/>
            <person name="Land M."/>
            <person name="Hauser L."/>
            <person name="Markowitz V."/>
            <person name="Cheng J.-F."/>
            <person name="Hugenholtz P."/>
            <person name="Woyke T."/>
            <person name="Wu D."/>
            <person name="Spring S."/>
            <person name="Schroeder M."/>
            <person name="Kopitz M."/>
            <person name="Brambilla E."/>
            <person name="Klenk H.-P."/>
            <person name="Eisen J.A."/>
        </authorList>
    </citation>
    <scope>NUCLEOTIDE SEQUENCE</scope>
    <source>
        <strain evidence="3">DSM 3403</strain>
    </source>
</reference>
<proteinExistence type="predicted"/>
<keyword evidence="1" id="KW-0732">Signal</keyword>
<dbReference type="OrthoDB" id="894336at2"/>
<dbReference type="Proteomes" id="UP000007590">
    <property type="component" value="Chromosome"/>
</dbReference>
<dbReference type="HOGENOM" id="CLU_2275592_0_0_10"/>
<dbReference type="AlphaFoldDB" id="H8KWK8"/>
<dbReference type="Pfam" id="PF19335">
    <property type="entry name" value="HMBD"/>
    <property type="match status" value="1"/>
</dbReference>
<dbReference type="InterPro" id="IPR045800">
    <property type="entry name" value="HMBD"/>
</dbReference>
<evidence type="ECO:0000259" key="2">
    <source>
        <dbReference type="Pfam" id="PF19335"/>
    </source>
</evidence>
<evidence type="ECO:0000313" key="4">
    <source>
        <dbReference type="Proteomes" id="UP000007590"/>
    </source>
</evidence>
<feature type="signal peptide" evidence="1">
    <location>
        <begin position="1"/>
        <end position="19"/>
    </location>
</feature>
<protein>
    <recommendedName>
        <fullName evidence="2">Heavy metal binding domain-containing protein</fullName>
    </recommendedName>
</protein>
<organism evidence="3 4">
    <name type="scientific">Solitalea canadensis (strain ATCC 29591 / DSM 3403 / JCM 21819 / LMG 8368 / NBRC 15130 / NCIMB 12057 / USAM 9D)</name>
    <name type="common">Flexibacter canadensis</name>
    <dbReference type="NCBI Taxonomy" id="929556"/>
    <lineage>
        <taxon>Bacteria</taxon>
        <taxon>Pseudomonadati</taxon>
        <taxon>Bacteroidota</taxon>
        <taxon>Sphingobacteriia</taxon>
        <taxon>Sphingobacteriales</taxon>
        <taxon>Sphingobacteriaceae</taxon>
        <taxon>Solitalea</taxon>
    </lineage>
</organism>